<evidence type="ECO:0000256" key="1">
    <source>
        <dbReference type="SAM" id="MobiDB-lite"/>
    </source>
</evidence>
<reference evidence="3 4" key="1">
    <citation type="journal article" date="2024" name="Nat. Commun.">
        <title>Phylogenomics reveals the evolutionary origins of lichenization in chlorophyte algae.</title>
        <authorList>
            <person name="Puginier C."/>
            <person name="Libourel C."/>
            <person name="Otte J."/>
            <person name="Skaloud P."/>
            <person name="Haon M."/>
            <person name="Grisel S."/>
            <person name="Petersen M."/>
            <person name="Berrin J.G."/>
            <person name="Delaux P.M."/>
            <person name="Dal Grande F."/>
            <person name="Keller J."/>
        </authorList>
    </citation>
    <scope>NUCLEOTIDE SEQUENCE [LARGE SCALE GENOMIC DNA]</scope>
    <source>
        <strain evidence="3 4">SAG 2523</strain>
    </source>
</reference>
<evidence type="ECO:0000313" key="4">
    <source>
        <dbReference type="Proteomes" id="UP001485043"/>
    </source>
</evidence>
<evidence type="ECO:0000313" key="3">
    <source>
        <dbReference type="EMBL" id="KAK9852834.1"/>
    </source>
</evidence>
<comment type="caution">
    <text evidence="3">The sequence shown here is derived from an EMBL/GenBank/DDBJ whole genome shotgun (WGS) entry which is preliminary data.</text>
</comment>
<accession>A0AAW1SS72</accession>
<dbReference type="Pfam" id="PF00855">
    <property type="entry name" value="PWWP"/>
    <property type="match status" value="1"/>
</dbReference>
<organism evidence="3 4">
    <name type="scientific">Apatococcus fuscideae</name>
    <dbReference type="NCBI Taxonomy" id="2026836"/>
    <lineage>
        <taxon>Eukaryota</taxon>
        <taxon>Viridiplantae</taxon>
        <taxon>Chlorophyta</taxon>
        <taxon>core chlorophytes</taxon>
        <taxon>Trebouxiophyceae</taxon>
        <taxon>Chlorellales</taxon>
        <taxon>Chlorellaceae</taxon>
        <taxon>Apatococcus</taxon>
    </lineage>
</organism>
<dbReference type="PROSITE" id="PS50812">
    <property type="entry name" value="PWWP"/>
    <property type="match status" value="1"/>
</dbReference>
<protein>
    <recommendedName>
        <fullName evidence="2">PWWP domain-containing protein</fullName>
    </recommendedName>
</protein>
<feature type="region of interest" description="Disordered" evidence="1">
    <location>
        <begin position="126"/>
        <end position="160"/>
    </location>
</feature>
<dbReference type="Proteomes" id="UP001485043">
    <property type="component" value="Unassembled WGS sequence"/>
</dbReference>
<gene>
    <name evidence="3" type="ORF">WJX84_010740</name>
</gene>
<evidence type="ECO:0000259" key="2">
    <source>
        <dbReference type="PROSITE" id="PS50812"/>
    </source>
</evidence>
<dbReference type="AlphaFoldDB" id="A0AAW1SS72"/>
<name>A0AAW1SS72_9CHLO</name>
<sequence>MQPAPDSGFEAGMVIWSQLAHFPWWPSQVLALDDPFIPDDSAQPCPGAVPVRFFGTYEFAWIEALSGLAHFTESFLDRCQKSKDPQFQVGVEEALHFQETQELPEGFIEAMDEGDEDPFLQASALASRGSSKTRRPGPQKSQSRSKLGTMARTKGSKKGTEARLAELLGPQDIQVALRTPPGSDPQEPKQSENLRDNYIKVGRHCGRLGWKTPEGLAEQVRLLQLADKAAGQKGFLDCGAGLCQWPAYRISVQAGAIAMEDCTLFRTRRWKEGSTSRLNDGACLGTSTTQQQVHETTNTL</sequence>
<dbReference type="InterPro" id="IPR000313">
    <property type="entry name" value="PWWP_dom"/>
</dbReference>
<feature type="domain" description="PWWP" evidence="2">
    <location>
        <begin position="11"/>
        <end position="73"/>
    </location>
</feature>
<keyword evidence="4" id="KW-1185">Reference proteome</keyword>
<dbReference type="SUPFAM" id="SSF63748">
    <property type="entry name" value="Tudor/PWWP/MBT"/>
    <property type="match status" value="1"/>
</dbReference>
<dbReference type="Gene3D" id="2.30.30.140">
    <property type="match status" value="1"/>
</dbReference>
<proteinExistence type="predicted"/>
<dbReference type="EMBL" id="JALJOV010001173">
    <property type="protein sequence ID" value="KAK9852834.1"/>
    <property type="molecule type" value="Genomic_DNA"/>
</dbReference>